<keyword evidence="4 5" id="KW-0238">DNA-binding</keyword>
<evidence type="ECO:0000313" key="7">
    <source>
        <dbReference type="Proteomes" id="UP000515204"/>
    </source>
</evidence>
<keyword evidence="1" id="KW-0479">Metal-binding</keyword>
<dbReference type="PANTHER" id="PTHR46927:SF3">
    <property type="entry name" value="THAP-TYPE DOMAIN-CONTAINING PROTEIN"/>
    <property type="match status" value="1"/>
</dbReference>
<sequence>MGRQCCVLGCSSGIHLPFHSFPKNEIMANKWKTAVYSVKIKHLTEEQIKKCVVCYRHFADNDYDSIYRLRRLKPDVVPSLFLPDNDNNNDNSKADLTVENSKTEIVCTPAVNVSITEMKTAGYKQIMSKVPNITINLTNENSSKTGLSSPKDPTLYDKHMKCFHRFTPKMWKLYKIAYILTRKQEAVSRKQLSFRQRIRQANQYSKSPAIKKLLYLLTPTQRTFVQMQIKTKYSPKDRYFTLDEKIAALSIMKQFSKCYECLTQVFDLPSTHTLRSILQKINIHPGPINFINRRLKEQVKVMKQKDKLCLLMWDEILLQPHLDYDAKKKHIVGFEDFGGRRNARFADHAMVFMVRGIQNGWKFPLAYYLCDGATQIDQLAKSIKTISKIIIDSGLYLVAFVCKNGKRNLAAVNKLKFESARRKLRRGERCYGNITIKNQTIIPLYDPPTLIKGVRNNLLNYNLEFDCAEREERKFASWRIIEQAYRMDLTHNVYRLMPKITMEHVIKSKMNIKKVKNVTQVLSMTMGGFIHHHTKLKGHVNTIYGPLKMPEKEGLDTAEMILFFDRLFDSVNGHTLKPEKPLRVAVSDNSPHLSFWQKAIKRLRRMRFVDPVDKKPLKESIVLRNWISTLQGFRKLWKILKKYKFKHFRPRILNQDSLVHFFGQIRSLGERNAKPTCSEFESSFKTLLLNNLKSRCIVGSNSENKTDGPLLFTLKEFIRCRAKHASNDDGLTQNLSDLETKTKLSDKIQNYDDICSSIARRIMRSSHVKECQICRNLISDPTKSELVPSERLLKTFEDADVILAQIMSNVCYLHHTALMLEIELYTLMDLHWLNCQQHHNVLKKLLISYMVVLFISKWCNGINDILTDDERVSLS</sequence>
<gene>
    <name evidence="8 9" type="primary">LOC106742071</name>
</gene>
<dbReference type="PANTHER" id="PTHR46927">
    <property type="entry name" value="AGAP005574-PA"/>
    <property type="match status" value="1"/>
</dbReference>
<evidence type="ECO:0000256" key="3">
    <source>
        <dbReference type="ARBA" id="ARBA00022833"/>
    </source>
</evidence>
<evidence type="ECO:0000313" key="9">
    <source>
        <dbReference type="RefSeq" id="XP_014470168.1"/>
    </source>
</evidence>
<dbReference type="Pfam" id="PF21789">
    <property type="entry name" value="TNP-like_RNaseH_C"/>
    <property type="match status" value="1"/>
</dbReference>
<feature type="domain" description="THAP-type" evidence="6">
    <location>
        <begin position="1"/>
        <end position="81"/>
    </location>
</feature>
<dbReference type="Pfam" id="PF21787">
    <property type="entry name" value="TNP-like_RNaseH_N"/>
    <property type="match status" value="1"/>
</dbReference>
<dbReference type="InterPro" id="IPR048365">
    <property type="entry name" value="TNP-like_RNaseH_N"/>
</dbReference>
<evidence type="ECO:0000256" key="2">
    <source>
        <dbReference type="ARBA" id="ARBA00022771"/>
    </source>
</evidence>
<protein>
    <submittedName>
        <fullName evidence="8 9">Uncharacterized protein LOC106742071 isoform X1</fullName>
    </submittedName>
</protein>
<name>A0A6P3WVH6_DINQU</name>
<dbReference type="InterPro" id="IPR006612">
    <property type="entry name" value="THAP_Znf"/>
</dbReference>
<dbReference type="SMART" id="SM00692">
    <property type="entry name" value="DM3"/>
    <property type="match status" value="1"/>
</dbReference>
<evidence type="ECO:0000256" key="5">
    <source>
        <dbReference type="PROSITE-ProRule" id="PRU00309"/>
    </source>
</evidence>
<dbReference type="SMART" id="SM00980">
    <property type="entry name" value="THAP"/>
    <property type="match status" value="1"/>
</dbReference>
<organism evidence="7 9">
    <name type="scientific">Dinoponera quadriceps</name>
    <name type="common">South American ant</name>
    <dbReference type="NCBI Taxonomy" id="609295"/>
    <lineage>
        <taxon>Eukaryota</taxon>
        <taxon>Metazoa</taxon>
        <taxon>Ecdysozoa</taxon>
        <taxon>Arthropoda</taxon>
        <taxon>Hexapoda</taxon>
        <taxon>Insecta</taxon>
        <taxon>Pterygota</taxon>
        <taxon>Neoptera</taxon>
        <taxon>Endopterygota</taxon>
        <taxon>Hymenoptera</taxon>
        <taxon>Apocrita</taxon>
        <taxon>Aculeata</taxon>
        <taxon>Formicoidea</taxon>
        <taxon>Formicidae</taxon>
        <taxon>Ponerinae</taxon>
        <taxon>Ponerini</taxon>
        <taxon>Dinoponera</taxon>
    </lineage>
</organism>
<evidence type="ECO:0000256" key="1">
    <source>
        <dbReference type="ARBA" id="ARBA00022723"/>
    </source>
</evidence>
<dbReference type="PROSITE" id="PS50950">
    <property type="entry name" value="ZF_THAP"/>
    <property type="match status" value="1"/>
</dbReference>
<dbReference type="RefSeq" id="XP_014470166.1">
    <property type="nucleotide sequence ID" value="XM_014614680.1"/>
</dbReference>
<dbReference type="Pfam" id="PF05485">
    <property type="entry name" value="THAP"/>
    <property type="match status" value="1"/>
</dbReference>
<dbReference type="SUPFAM" id="SSF57716">
    <property type="entry name" value="Glucocorticoid receptor-like (DNA-binding domain)"/>
    <property type="match status" value="1"/>
</dbReference>
<keyword evidence="3" id="KW-0862">Zinc</keyword>
<dbReference type="KEGG" id="dqu:106742071"/>
<proteinExistence type="predicted"/>
<dbReference type="GO" id="GO:0008270">
    <property type="term" value="F:zinc ion binding"/>
    <property type="evidence" value="ECO:0007669"/>
    <property type="project" value="UniProtKB-KW"/>
</dbReference>
<dbReference type="OrthoDB" id="7701481at2759"/>
<dbReference type="GO" id="GO:0003677">
    <property type="term" value="F:DNA binding"/>
    <property type="evidence" value="ECO:0007669"/>
    <property type="project" value="UniProtKB-UniRule"/>
</dbReference>
<dbReference type="Proteomes" id="UP000515204">
    <property type="component" value="Unplaced"/>
</dbReference>
<keyword evidence="7" id="KW-1185">Reference proteome</keyword>
<dbReference type="InterPro" id="IPR048367">
    <property type="entry name" value="TNP-like_RNaseH_C"/>
</dbReference>
<dbReference type="AlphaFoldDB" id="A0A6P3WVH6"/>
<accession>A0A6P3WVH6</accession>
<evidence type="ECO:0000259" key="6">
    <source>
        <dbReference type="PROSITE" id="PS50950"/>
    </source>
</evidence>
<evidence type="ECO:0000256" key="4">
    <source>
        <dbReference type="ARBA" id="ARBA00023125"/>
    </source>
</evidence>
<dbReference type="InterPro" id="IPR052224">
    <property type="entry name" value="THAP_domain_protein"/>
</dbReference>
<dbReference type="GeneID" id="106742071"/>
<evidence type="ECO:0000313" key="8">
    <source>
        <dbReference type="RefSeq" id="XP_014470166.1"/>
    </source>
</evidence>
<reference evidence="8 9" key="1">
    <citation type="submission" date="2025-04" db="UniProtKB">
        <authorList>
            <consortium name="RefSeq"/>
        </authorList>
    </citation>
    <scope>IDENTIFICATION</scope>
</reference>
<dbReference type="RefSeq" id="XP_014470168.1">
    <property type="nucleotide sequence ID" value="XM_014614682.1"/>
</dbReference>
<keyword evidence="2 5" id="KW-0863">Zinc-finger</keyword>